<evidence type="ECO:0000256" key="2">
    <source>
        <dbReference type="SAM" id="MobiDB-lite"/>
    </source>
</evidence>
<comment type="caution">
    <text evidence="4">The sequence shown here is derived from an EMBL/GenBank/DDBJ whole genome shotgun (WGS) entry which is preliminary data.</text>
</comment>
<dbReference type="EMBL" id="JAIZAY010000004">
    <property type="protein sequence ID" value="KAJ8043954.1"/>
    <property type="molecule type" value="Genomic_DNA"/>
</dbReference>
<dbReference type="PANTHER" id="PTHR31019">
    <property type="entry name" value="SMALL INTEGRAL MEMBRANE PROTEIN 14"/>
    <property type="match status" value="1"/>
</dbReference>
<feature type="transmembrane region" description="Helical" evidence="3">
    <location>
        <begin position="52"/>
        <end position="71"/>
    </location>
</feature>
<evidence type="ECO:0000313" key="5">
    <source>
        <dbReference type="Proteomes" id="UP001152320"/>
    </source>
</evidence>
<sequence length="98" mass="10905">MAEGGYDPCECLYSHEGAMRRLISMLRNSQDSCSDTTCNLELPGPESADGNYTMMLFMMGWMVLALVLFLVRPSQLRARGDEKPRAVDHNAPEPPPVD</sequence>
<keyword evidence="5" id="KW-1185">Reference proteome</keyword>
<dbReference type="Pfam" id="PF11027">
    <property type="entry name" value="DUF2615"/>
    <property type="match status" value="1"/>
</dbReference>
<evidence type="ECO:0000313" key="4">
    <source>
        <dbReference type="EMBL" id="KAJ8043954.1"/>
    </source>
</evidence>
<reference evidence="4" key="1">
    <citation type="submission" date="2021-10" db="EMBL/GenBank/DDBJ databases">
        <title>Tropical sea cucumber genome reveals ecological adaptation and Cuvierian tubules defense mechanism.</title>
        <authorList>
            <person name="Chen T."/>
        </authorList>
    </citation>
    <scope>NUCLEOTIDE SEQUENCE</scope>
    <source>
        <strain evidence="4">Nanhai2018</strain>
        <tissue evidence="4">Muscle</tissue>
    </source>
</reference>
<evidence type="ECO:0000256" key="1">
    <source>
        <dbReference type="ARBA" id="ARBA00017902"/>
    </source>
</evidence>
<name>A0A9Q1CGA8_HOLLE</name>
<dbReference type="OrthoDB" id="10054061at2759"/>
<keyword evidence="3" id="KW-0472">Membrane</keyword>
<evidence type="ECO:0000256" key="3">
    <source>
        <dbReference type="SAM" id="Phobius"/>
    </source>
</evidence>
<proteinExistence type="predicted"/>
<accession>A0A9Q1CGA8</accession>
<dbReference type="GO" id="GO:0005783">
    <property type="term" value="C:endoplasmic reticulum"/>
    <property type="evidence" value="ECO:0007669"/>
    <property type="project" value="TreeGrafter"/>
</dbReference>
<feature type="compositionally biased region" description="Basic and acidic residues" evidence="2">
    <location>
        <begin position="79"/>
        <end position="91"/>
    </location>
</feature>
<protein>
    <recommendedName>
        <fullName evidence="1">Small integral membrane protein 14</fullName>
    </recommendedName>
</protein>
<feature type="region of interest" description="Disordered" evidence="2">
    <location>
        <begin position="79"/>
        <end position="98"/>
    </location>
</feature>
<gene>
    <name evidence="4" type="ORF">HOLleu_11282</name>
</gene>
<keyword evidence="3" id="KW-0812">Transmembrane</keyword>
<dbReference type="AlphaFoldDB" id="A0A9Q1CGA8"/>
<keyword evidence="3" id="KW-1133">Transmembrane helix</keyword>
<dbReference type="Proteomes" id="UP001152320">
    <property type="component" value="Chromosome 4"/>
</dbReference>
<dbReference type="PANTHER" id="PTHR31019:SF1">
    <property type="entry name" value="SMALL INTEGRAL MEMBRANE PROTEIN 14"/>
    <property type="match status" value="1"/>
</dbReference>
<organism evidence="4 5">
    <name type="scientific">Holothuria leucospilota</name>
    <name type="common">Black long sea cucumber</name>
    <name type="synonym">Mertensiothuria leucospilota</name>
    <dbReference type="NCBI Taxonomy" id="206669"/>
    <lineage>
        <taxon>Eukaryota</taxon>
        <taxon>Metazoa</taxon>
        <taxon>Echinodermata</taxon>
        <taxon>Eleutherozoa</taxon>
        <taxon>Echinozoa</taxon>
        <taxon>Holothuroidea</taxon>
        <taxon>Aspidochirotacea</taxon>
        <taxon>Aspidochirotida</taxon>
        <taxon>Holothuriidae</taxon>
        <taxon>Holothuria</taxon>
    </lineage>
</organism>
<dbReference type="InterPro" id="IPR020309">
    <property type="entry name" value="Smim-14"/>
</dbReference>